<evidence type="ECO:0000256" key="13">
    <source>
        <dbReference type="SAM" id="MobiDB-lite"/>
    </source>
</evidence>
<evidence type="ECO:0000256" key="8">
    <source>
        <dbReference type="PIRNR" id="PIRNR037404"/>
    </source>
</evidence>
<comment type="catalytic activity">
    <reaction evidence="8 12">
        <text>a 2'-deoxycytidine in DNA + S-adenosyl-L-methionine = a 5-methyl-2'-deoxycytidine in DNA + S-adenosyl-L-homocysteine + H(+)</text>
        <dbReference type="Rhea" id="RHEA:13681"/>
        <dbReference type="Rhea" id="RHEA-COMP:11369"/>
        <dbReference type="Rhea" id="RHEA-COMP:11370"/>
        <dbReference type="ChEBI" id="CHEBI:15378"/>
        <dbReference type="ChEBI" id="CHEBI:57856"/>
        <dbReference type="ChEBI" id="CHEBI:59789"/>
        <dbReference type="ChEBI" id="CHEBI:85452"/>
        <dbReference type="ChEBI" id="CHEBI:85454"/>
        <dbReference type="EC" id="2.1.1.37"/>
    </reaction>
</comment>
<dbReference type="InterPro" id="IPR001025">
    <property type="entry name" value="BAH_dom"/>
</dbReference>
<keyword evidence="16" id="KW-1185">Reference proteome</keyword>
<comment type="caution">
    <text evidence="15">The sequence shown here is derived from an EMBL/GenBank/DDBJ whole genome shotgun (WGS) entry which is preliminary data.</text>
</comment>
<feature type="compositionally biased region" description="Basic and acidic residues" evidence="13">
    <location>
        <begin position="39"/>
        <end position="63"/>
    </location>
</feature>
<evidence type="ECO:0000256" key="3">
    <source>
        <dbReference type="ARBA" id="ARBA00022679"/>
    </source>
</evidence>
<evidence type="ECO:0000256" key="9">
    <source>
        <dbReference type="PIRSR" id="PIRSR037404-1"/>
    </source>
</evidence>
<evidence type="ECO:0000313" key="16">
    <source>
        <dbReference type="Proteomes" id="UP000326939"/>
    </source>
</evidence>
<keyword evidence="4 8" id="KW-0949">S-adenosyl-L-methionine</keyword>
<dbReference type="EMBL" id="VDCV01000019">
    <property type="protein sequence ID" value="KAB5511751.1"/>
    <property type="molecule type" value="Genomic_DNA"/>
</dbReference>
<evidence type="ECO:0000256" key="10">
    <source>
        <dbReference type="PROSITE-ProRule" id="PRU01016"/>
    </source>
</evidence>
<dbReference type="SMART" id="SM00439">
    <property type="entry name" value="BAH"/>
    <property type="match status" value="2"/>
</dbReference>
<keyword evidence="2 8" id="KW-0489">Methyltransferase</keyword>
<comment type="subcellular location">
    <subcellularLocation>
        <location evidence="1 8">Nucleus</location>
    </subcellularLocation>
</comment>
<dbReference type="PROSITE" id="PS00094">
    <property type="entry name" value="C5_MTASE_1"/>
    <property type="match status" value="1"/>
</dbReference>
<sequence>MIYGGKRGTTPFGFGFGGNRRQGMRKNKKGKQKCSVSNVKKEVPDKNTKGKKRNSPDTNKEEPAGGNGSLKRPKRAAACKDFKEKSVRLHEEKSYVVESKKEQVVDEEILAVRLTQGREEGRPNRRLIDFVVHDANGNPQPLEMVEVDDMFISGIIMPHEESLDKEKEVHVRCDGFGRIEAWDISGYEDGYPVVWLSTEVADYDCIKPAGGYKKFFDHFFQKALACAEVYKKLSRFSGGNPEFTLDELLAGVVRAMSGNKCFSGAASIKNFLISQGEFIYHQIIGLDKTSKNNDKKFADLPVLVALRDESRNHGNVLLAKAANSGGNLVIGPECVDGAVVNQSNQCSTIAEEDEDAKLARLSQEEEYWQSNMRQKKSWGSVSASNTMYIKINEDEIANDYPLPAFYKHSNEETDEYIAVASDDVIDHPDDLPRRMLHNWSLYNSDSRLISLELLPMKPCEDIDVTIFGSGSMTEDDGSGFCLDDDPDQSSSKGLEAQDDMGLPIFLSAIKEWMIEFGSSMIFISLRTDMAWYRLGKPSKQYASWYKPVLKTVKLARGIITLLKEQSRVSRLSFADVIQKVSEFKKDHHAYISSDLAAVERYVVVHGQIILQLFAEFPDQKIKKCAFVVGLTRMMEERHHTKWVVNKKAIVQKCHSNLNPRAAMDTVASGPSKRKLMQATTTRLINRIWGEYYSNYSPEDLKEGTDCEVKEEDELEEQDENEDDDKEVVVEKTLKPYLVFEHCKSHASQKEVRWNGNPVSKTYSGEDIYKQAIVCGEVIVVGAAVLVEVDKPDELSAIYFVEYMFETRNGSKMFHGRMMKWGSETVLGNTSNDREVFLTNECMNYKLQDIKQSIILEVRKRPWGHHHRKDNANADRIDREKAEERKKKGLPLEYYCKSLYWPERGAFFTLPFDTMGLGSGVCHSCNLKISEEDKNISKVNSSQKGFSYKGTEYSVNDFVYVSPHQFAVESGETETFKGGRNVGLKPYAVCQLLEVVPMETKQSERRSTEVKVQRYFRPDDISPEKAYCSDIREIYYSEETHLLSIEVIEGKCEVRKKIDIPTCSAPAIFDHIFFCEHMYDPSNGSLKQLPAHIKSKFAAMSRDGDVASRKRKGKSKEGENDIEDDKQWEASPEYRLATLDIFAGCGGLSEGLQQAGVSTTKWAIEYEEPAGEAFKLNHAESLMFINNCNVILRAVMEKCGDADDCISTSEAAKLASSLDAKVIDGLPLPGQVDFINGGPPCQGFSGMNRFNQSSWSKVQCEMILAFLSFADYFRPKYFLLENVRNFVSFNKGQTFRLTIASLLQMGYQVDIAMPLEITMVRFGILEAGAYGVSQSRKRAFIWAASPEEILPEWPEPMHVFAAPELKITLSEKSQYAAVRSTAYGAPFRAMTVRDTIGDLPDVGNGASKTTLEYGNDPISWFQKKIRVDMAVLTDHISKEMNELNLIRCKKIPKRPGSDWRDLPDEKVKLSTGQMVDLIPWCLPNTAKRHNQWKGLFGRLDWEGNFPTSITDPQPMGKVGMCFHPEQDRILTVRECARSQGFPDNYQFFGNIQHKHRQIGNAVPPPLAYALGRKLKEALDSKRQK</sequence>
<dbReference type="Pfam" id="PF01426">
    <property type="entry name" value="BAH"/>
    <property type="match status" value="2"/>
</dbReference>
<reference evidence="16" key="1">
    <citation type="journal article" date="2019" name="Gigascience">
        <title>De novo genome assembly of the endangered Acer yangbiense, a plant species with extremely small populations endemic to Yunnan Province, China.</title>
        <authorList>
            <person name="Yang J."/>
            <person name="Wariss H.M."/>
            <person name="Tao L."/>
            <person name="Zhang R."/>
            <person name="Yun Q."/>
            <person name="Hollingsworth P."/>
            <person name="Dao Z."/>
            <person name="Luo G."/>
            <person name="Guo H."/>
            <person name="Ma Y."/>
            <person name="Sun W."/>
        </authorList>
    </citation>
    <scope>NUCLEOTIDE SEQUENCE [LARGE SCALE GENOMIC DNA]</scope>
    <source>
        <strain evidence="16">cv. br00</strain>
    </source>
</reference>
<keyword evidence="5" id="KW-0677">Repeat</keyword>
<comment type="similarity">
    <text evidence="8 10 11">Belongs to the class I-like SAM-binding methyltransferase superfamily. C5-methyltransferase family.</text>
</comment>
<dbReference type="SUPFAM" id="SSF53335">
    <property type="entry name" value="S-adenosyl-L-methionine-dependent methyltransferases"/>
    <property type="match status" value="1"/>
</dbReference>
<dbReference type="Gene3D" id="2.30.30.490">
    <property type="match status" value="2"/>
</dbReference>
<keyword evidence="7 8" id="KW-0539">Nucleus</keyword>
<evidence type="ECO:0000256" key="7">
    <source>
        <dbReference type="ARBA" id="ARBA00023242"/>
    </source>
</evidence>
<feature type="region of interest" description="Disordered" evidence="13">
    <location>
        <begin position="1"/>
        <end position="77"/>
    </location>
</feature>
<organism evidence="15 16">
    <name type="scientific">Salix brachista</name>
    <dbReference type="NCBI Taxonomy" id="2182728"/>
    <lineage>
        <taxon>Eukaryota</taxon>
        <taxon>Viridiplantae</taxon>
        <taxon>Streptophyta</taxon>
        <taxon>Embryophyta</taxon>
        <taxon>Tracheophyta</taxon>
        <taxon>Spermatophyta</taxon>
        <taxon>Magnoliopsida</taxon>
        <taxon>eudicotyledons</taxon>
        <taxon>Gunneridae</taxon>
        <taxon>Pentapetalae</taxon>
        <taxon>rosids</taxon>
        <taxon>fabids</taxon>
        <taxon>Malpighiales</taxon>
        <taxon>Salicaceae</taxon>
        <taxon>Saliceae</taxon>
        <taxon>Salix</taxon>
    </lineage>
</organism>
<evidence type="ECO:0000256" key="5">
    <source>
        <dbReference type="ARBA" id="ARBA00022737"/>
    </source>
</evidence>
<evidence type="ECO:0000256" key="2">
    <source>
        <dbReference type="ARBA" id="ARBA00022603"/>
    </source>
</evidence>
<dbReference type="Proteomes" id="UP000326939">
    <property type="component" value="Chromosome 19"/>
</dbReference>
<feature type="domain" description="BAH" evidence="14">
    <location>
        <begin position="776"/>
        <end position="910"/>
    </location>
</feature>
<dbReference type="NCBIfam" id="TIGR00675">
    <property type="entry name" value="dcm"/>
    <property type="match status" value="1"/>
</dbReference>
<dbReference type="GO" id="GO:0003677">
    <property type="term" value="F:DNA binding"/>
    <property type="evidence" value="ECO:0007669"/>
    <property type="project" value="UniProtKB-KW"/>
</dbReference>
<dbReference type="FunFam" id="3.40.50.150:FF:000108">
    <property type="entry name" value="DNA (cytosine-5)-methyltransferase"/>
    <property type="match status" value="1"/>
</dbReference>
<keyword evidence="6 8" id="KW-0238">DNA-binding</keyword>
<evidence type="ECO:0000256" key="6">
    <source>
        <dbReference type="ARBA" id="ARBA00023125"/>
    </source>
</evidence>
<dbReference type="PIRSF" id="PIRSF037404">
    <property type="entry name" value="DNMT1"/>
    <property type="match status" value="1"/>
</dbReference>
<evidence type="ECO:0000313" key="15">
    <source>
        <dbReference type="EMBL" id="KAB5511751.1"/>
    </source>
</evidence>
<gene>
    <name evidence="15" type="ORF">DKX38_028779</name>
</gene>
<dbReference type="PANTHER" id="PTHR10629">
    <property type="entry name" value="CYTOSINE-SPECIFIC METHYLTRANSFERASE"/>
    <property type="match status" value="1"/>
</dbReference>
<dbReference type="InterPro" id="IPR022702">
    <property type="entry name" value="Cytosine_MeTrfase1_RFD"/>
</dbReference>
<dbReference type="InterPro" id="IPR043151">
    <property type="entry name" value="BAH_sf"/>
</dbReference>
<dbReference type="InterPro" id="IPR018117">
    <property type="entry name" value="C5_DNA_meth_AS"/>
</dbReference>
<evidence type="ECO:0000259" key="14">
    <source>
        <dbReference type="PROSITE" id="PS51038"/>
    </source>
</evidence>
<evidence type="ECO:0000256" key="11">
    <source>
        <dbReference type="RuleBase" id="RU000416"/>
    </source>
</evidence>
<dbReference type="FunFam" id="3.90.120.10:FF:000002">
    <property type="entry name" value="DNA (cytosine-5)-methyltransferase"/>
    <property type="match status" value="1"/>
</dbReference>
<dbReference type="InterPro" id="IPR029063">
    <property type="entry name" value="SAM-dependent_MTases_sf"/>
</dbReference>
<feature type="domain" description="BAH" evidence="14">
    <location>
        <begin position="950"/>
        <end position="1089"/>
    </location>
</feature>
<dbReference type="PRINTS" id="PR00105">
    <property type="entry name" value="C5METTRFRASE"/>
</dbReference>
<dbReference type="PROSITE" id="PS00095">
    <property type="entry name" value="C5_MTASE_2"/>
    <property type="match status" value="1"/>
</dbReference>
<dbReference type="GO" id="GO:0044027">
    <property type="term" value="P:negative regulation of gene expression via chromosomal CpG island methylation"/>
    <property type="evidence" value="ECO:0007669"/>
    <property type="project" value="TreeGrafter"/>
</dbReference>
<evidence type="ECO:0000256" key="4">
    <source>
        <dbReference type="ARBA" id="ARBA00022691"/>
    </source>
</evidence>
<dbReference type="Gene3D" id="3.90.120.10">
    <property type="entry name" value="DNA Methylase, subunit A, domain 2"/>
    <property type="match status" value="2"/>
</dbReference>
<dbReference type="EC" id="2.1.1.37" evidence="8"/>
<accession>A0A5N5IXY1</accession>
<dbReference type="InterPro" id="IPR031303">
    <property type="entry name" value="C5_meth_CS"/>
</dbReference>
<dbReference type="GO" id="GO:0003682">
    <property type="term" value="F:chromatin binding"/>
    <property type="evidence" value="ECO:0007669"/>
    <property type="project" value="UniProtKB-UniRule"/>
</dbReference>
<dbReference type="GO" id="GO:0005634">
    <property type="term" value="C:nucleus"/>
    <property type="evidence" value="ECO:0007669"/>
    <property type="project" value="UniProtKB-SubCell"/>
</dbReference>
<keyword evidence="3 8" id="KW-0808">Transferase</keyword>
<dbReference type="Pfam" id="PF00145">
    <property type="entry name" value="DNA_methylase"/>
    <property type="match status" value="2"/>
</dbReference>
<feature type="compositionally biased region" description="Basic residues" evidence="13">
    <location>
        <begin position="22"/>
        <end position="32"/>
    </location>
</feature>
<feature type="active site" evidence="9 10">
    <location>
        <position position="1240"/>
    </location>
</feature>
<dbReference type="PROSITE" id="PS51038">
    <property type="entry name" value="BAH"/>
    <property type="match status" value="2"/>
</dbReference>
<dbReference type="CDD" id="cd04712">
    <property type="entry name" value="BAH_DCM_I"/>
    <property type="match status" value="1"/>
</dbReference>
<dbReference type="InterPro" id="IPR001525">
    <property type="entry name" value="C5_MeTfrase"/>
</dbReference>
<feature type="region of interest" description="Disordered" evidence="13">
    <location>
        <begin position="1103"/>
        <end position="1126"/>
    </location>
</feature>
<dbReference type="PROSITE" id="PS51679">
    <property type="entry name" value="SAM_MT_C5"/>
    <property type="match status" value="1"/>
</dbReference>
<dbReference type="GO" id="GO:0032259">
    <property type="term" value="P:methylation"/>
    <property type="evidence" value="ECO:0007669"/>
    <property type="project" value="UniProtKB-KW"/>
</dbReference>
<dbReference type="InterPro" id="IPR050390">
    <property type="entry name" value="C5-Methyltransferase"/>
</dbReference>
<dbReference type="PANTHER" id="PTHR10629:SF52">
    <property type="entry name" value="DNA (CYTOSINE-5)-METHYLTRANSFERASE 1"/>
    <property type="match status" value="1"/>
</dbReference>
<dbReference type="CDD" id="cd04708">
    <property type="entry name" value="BAH_plantDCM_II"/>
    <property type="match status" value="1"/>
</dbReference>
<evidence type="ECO:0000256" key="12">
    <source>
        <dbReference type="RuleBase" id="RU000417"/>
    </source>
</evidence>
<dbReference type="FunFam" id="2.30.30.490:FF:000009">
    <property type="entry name" value="DNA (cytosine-5)-methyltransferase"/>
    <property type="match status" value="1"/>
</dbReference>
<proteinExistence type="inferred from homology"/>
<dbReference type="GO" id="GO:0006346">
    <property type="term" value="P:DNA methylation-dependent constitutive heterochromatin formation"/>
    <property type="evidence" value="ECO:0007669"/>
    <property type="project" value="InterPro"/>
</dbReference>
<dbReference type="FunFam" id="3.40.50.150:FF:000128">
    <property type="entry name" value="DNA (cytosine-5)-methyltransferase"/>
    <property type="match status" value="1"/>
</dbReference>
<dbReference type="FunFam" id="3.90.120.10:FF:000004">
    <property type="entry name" value="DNA (cytosine-5)-methyltransferase"/>
    <property type="match status" value="1"/>
</dbReference>
<dbReference type="GO" id="GO:0003886">
    <property type="term" value="F:DNA (cytosine-5-)-methyltransferase activity"/>
    <property type="evidence" value="ECO:0007669"/>
    <property type="project" value="UniProtKB-UniRule"/>
</dbReference>
<dbReference type="Gene3D" id="3.40.50.150">
    <property type="entry name" value="Vaccinia Virus protein VP39"/>
    <property type="match status" value="1"/>
</dbReference>
<dbReference type="Pfam" id="PF12047">
    <property type="entry name" value="DNMT1-RFD"/>
    <property type="match status" value="2"/>
</dbReference>
<name>A0A5N5IXY1_9ROSI</name>
<evidence type="ECO:0000256" key="1">
    <source>
        <dbReference type="ARBA" id="ARBA00004123"/>
    </source>
</evidence>
<protein>
    <recommendedName>
        <fullName evidence="8">DNA (cytosine-5)-methyltransferase</fullName>
        <ecNumber evidence="8">2.1.1.37</ecNumber>
    </recommendedName>
</protein>